<evidence type="ECO:0000313" key="1">
    <source>
        <dbReference type="EMBL" id="KAG0425431.1"/>
    </source>
</evidence>
<gene>
    <name evidence="1" type="ORF">HPB47_027409</name>
</gene>
<organism evidence="1 2">
    <name type="scientific">Ixodes persulcatus</name>
    <name type="common">Taiga tick</name>
    <dbReference type="NCBI Taxonomy" id="34615"/>
    <lineage>
        <taxon>Eukaryota</taxon>
        <taxon>Metazoa</taxon>
        <taxon>Ecdysozoa</taxon>
        <taxon>Arthropoda</taxon>
        <taxon>Chelicerata</taxon>
        <taxon>Arachnida</taxon>
        <taxon>Acari</taxon>
        <taxon>Parasitiformes</taxon>
        <taxon>Ixodida</taxon>
        <taxon>Ixodoidea</taxon>
        <taxon>Ixodidae</taxon>
        <taxon>Ixodinae</taxon>
        <taxon>Ixodes</taxon>
    </lineage>
</organism>
<sequence>MPRGVVGSGAGGGAGTPTEAPASRRGDRATAVGPQGFLSGGGGAQRVRATLSGRRGNSTRLAPGLSPVPVASALSAAGSGATNRVGPAESEPEGNPPSRPRWQRFLSPHAAAEKSSHRGSSTGSDPGSRTPGRPAKRSPERSPVPLPALSVQIANGKADADGDAGKPGNKRLRAVL</sequence>
<reference evidence="1 2" key="1">
    <citation type="journal article" date="2020" name="Cell">
        <title>Large-Scale Comparative Analyses of Tick Genomes Elucidate Their Genetic Diversity and Vector Capacities.</title>
        <authorList>
            <consortium name="Tick Genome and Microbiome Consortium (TIGMIC)"/>
            <person name="Jia N."/>
            <person name="Wang J."/>
            <person name="Shi W."/>
            <person name="Du L."/>
            <person name="Sun Y."/>
            <person name="Zhan W."/>
            <person name="Jiang J.F."/>
            <person name="Wang Q."/>
            <person name="Zhang B."/>
            <person name="Ji P."/>
            <person name="Bell-Sakyi L."/>
            <person name="Cui X.M."/>
            <person name="Yuan T.T."/>
            <person name="Jiang B.G."/>
            <person name="Yang W.F."/>
            <person name="Lam T.T."/>
            <person name="Chang Q.C."/>
            <person name="Ding S.J."/>
            <person name="Wang X.J."/>
            <person name="Zhu J.G."/>
            <person name="Ruan X.D."/>
            <person name="Zhao L."/>
            <person name="Wei J.T."/>
            <person name="Ye R.Z."/>
            <person name="Que T.C."/>
            <person name="Du C.H."/>
            <person name="Zhou Y.H."/>
            <person name="Cheng J.X."/>
            <person name="Dai P.F."/>
            <person name="Guo W.B."/>
            <person name="Han X.H."/>
            <person name="Huang E.J."/>
            <person name="Li L.F."/>
            <person name="Wei W."/>
            <person name="Gao Y.C."/>
            <person name="Liu J.Z."/>
            <person name="Shao H.Z."/>
            <person name="Wang X."/>
            <person name="Wang C.C."/>
            <person name="Yang T.C."/>
            <person name="Huo Q.B."/>
            <person name="Li W."/>
            <person name="Chen H.Y."/>
            <person name="Chen S.E."/>
            <person name="Zhou L.G."/>
            <person name="Ni X.B."/>
            <person name="Tian J.H."/>
            <person name="Sheng Y."/>
            <person name="Liu T."/>
            <person name="Pan Y.S."/>
            <person name="Xia L.Y."/>
            <person name="Li J."/>
            <person name="Zhao F."/>
            <person name="Cao W.C."/>
        </authorList>
    </citation>
    <scope>NUCLEOTIDE SEQUENCE [LARGE SCALE GENOMIC DNA]</scope>
    <source>
        <strain evidence="1">Iper-2018</strain>
    </source>
</reference>
<keyword evidence="2" id="KW-1185">Reference proteome</keyword>
<comment type="caution">
    <text evidence="1">The sequence shown here is derived from an EMBL/GenBank/DDBJ whole genome shotgun (WGS) entry which is preliminary data.</text>
</comment>
<dbReference type="Proteomes" id="UP000805193">
    <property type="component" value="Unassembled WGS sequence"/>
</dbReference>
<protein>
    <submittedName>
        <fullName evidence="1">Uncharacterized protein</fullName>
    </submittedName>
</protein>
<dbReference type="EMBL" id="JABSTQ010009846">
    <property type="protein sequence ID" value="KAG0425431.1"/>
    <property type="molecule type" value="Genomic_DNA"/>
</dbReference>
<name>A0AC60PX74_IXOPE</name>
<proteinExistence type="predicted"/>
<accession>A0AC60PX74</accession>
<evidence type="ECO:0000313" key="2">
    <source>
        <dbReference type="Proteomes" id="UP000805193"/>
    </source>
</evidence>